<evidence type="ECO:0000256" key="2">
    <source>
        <dbReference type="SAM" id="Phobius"/>
    </source>
</evidence>
<feature type="transmembrane region" description="Helical" evidence="2">
    <location>
        <begin position="12"/>
        <end position="35"/>
    </location>
</feature>
<sequence length="370" mass="40202">MRHRHPSGSLAGLLPGAATFGVAGVLSVWWLVLINNYIRTGPGWDGLMASPPTELALFLAAGTAPLAAIWLAAAFILVGLAMTRTHQTVRAIQRQALRTTEEIESLVRTSIEMQEQARRQSFLNGVELALKDLNSQAGMITGRLGVLSTEDTEYLWALNAAGDPWAFCHALLERSELDETFVDLMAERIAGDGVASAGLQRFLRRYERLLTLAKDYDADKLVREVLEDGPLDRLYGVFRTVSDHVQDLVGPPPQTVGSGPVEPFGPQDPGFRGPDEAHDHEAGWDDAHKAWSFTAAEQPGGAAPAHPGGEQEGFRFGGVRHRMFRALDPAMGITRLFAGLRGLLLAREPGVPGGWEDQAWRARDCPGSES</sequence>
<feature type="region of interest" description="Disordered" evidence="1">
    <location>
        <begin position="251"/>
        <end position="281"/>
    </location>
</feature>
<keyword evidence="2" id="KW-1133">Transmembrane helix</keyword>
<accession>A0A1G6XIG7</accession>
<feature type="transmembrane region" description="Helical" evidence="2">
    <location>
        <begin position="55"/>
        <end position="80"/>
    </location>
</feature>
<dbReference type="STRING" id="69960.SAMN05421720_101493"/>
<dbReference type="EMBL" id="FNAP01000001">
    <property type="protein sequence ID" value="SDD77155.1"/>
    <property type="molecule type" value="Genomic_DNA"/>
</dbReference>
<feature type="compositionally biased region" description="Basic and acidic residues" evidence="1">
    <location>
        <begin position="358"/>
        <end position="370"/>
    </location>
</feature>
<evidence type="ECO:0000313" key="3">
    <source>
        <dbReference type="EMBL" id="SDD77155.1"/>
    </source>
</evidence>
<protein>
    <submittedName>
        <fullName evidence="3">Uncharacterized protein</fullName>
    </submittedName>
</protein>
<dbReference type="AlphaFoldDB" id="A0A1G6XIG7"/>
<keyword evidence="2" id="KW-0472">Membrane</keyword>
<keyword evidence="4" id="KW-1185">Reference proteome</keyword>
<keyword evidence="2" id="KW-0812">Transmembrane</keyword>
<feature type="region of interest" description="Disordered" evidence="1">
    <location>
        <begin position="351"/>
        <end position="370"/>
    </location>
</feature>
<dbReference type="Proteomes" id="UP000199412">
    <property type="component" value="Unassembled WGS sequence"/>
</dbReference>
<proteinExistence type="predicted"/>
<evidence type="ECO:0000313" key="4">
    <source>
        <dbReference type="Proteomes" id="UP000199412"/>
    </source>
</evidence>
<evidence type="ECO:0000256" key="1">
    <source>
        <dbReference type="SAM" id="MobiDB-lite"/>
    </source>
</evidence>
<organism evidence="3 4">
    <name type="scientific">Rhodospira trueperi</name>
    <dbReference type="NCBI Taxonomy" id="69960"/>
    <lineage>
        <taxon>Bacteria</taxon>
        <taxon>Pseudomonadati</taxon>
        <taxon>Pseudomonadota</taxon>
        <taxon>Alphaproteobacteria</taxon>
        <taxon>Rhodospirillales</taxon>
        <taxon>Rhodospirillaceae</taxon>
        <taxon>Rhodospira</taxon>
    </lineage>
</organism>
<reference evidence="3 4" key="1">
    <citation type="submission" date="2016-10" db="EMBL/GenBank/DDBJ databases">
        <authorList>
            <person name="de Groot N.N."/>
        </authorList>
    </citation>
    <scope>NUCLEOTIDE SEQUENCE [LARGE SCALE GENOMIC DNA]</scope>
    <source>
        <strain evidence="3 4">ATCC 700224</strain>
    </source>
</reference>
<gene>
    <name evidence="3" type="ORF">SAMN05421720_101493</name>
</gene>
<name>A0A1G6XIG7_9PROT</name>